<dbReference type="PROSITE" id="PS50003">
    <property type="entry name" value="PH_DOMAIN"/>
    <property type="match status" value="2"/>
</dbReference>
<keyword evidence="6 8" id="KW-0863">Zinc-finger</keyword>
<keyword evidence="4" id="KW-0479">Metal-binding</keyword>
<evidence type="ECO:0000256" key="7">
    <source>
        <dbReference type="ARBA" id="ARBA00022833"/>
    </source>
</evidence>
<dbReference type="InterPro" id="IPR038508">
    <property type="entry name" value="ArfGAP_dom_sf"/>
</dbReference>
<keyword evidence="2" id="KW-0343">GTPase activation</keyword>
<name>A0A8S4RM05_9NEOP</name>
<dbReference type="CDD" id="cd08832">
    <property type="entry name" value="ArfGap_ADAP"/>
    <property type="match status" value="1"/>
</dbReference>
<sequence>MVDHNEKLLQELLKKPGNNVCADCGSEDPDWASYNLGIFICMRCASIHRGMGAHISKVKHLELDRWEDSQVQRMKEVGNIAAKNKYEERVPPCYRRPTKNDPQVLIEQWIRAKYQREEFCHPERQNYLSGSMEGFLMKRGKEDSRYQLRKFVLNENEDTLKYHVKENKEPKGVLKLSELNVSFAPAKMGHMNSMQLTFMKDGSTRHIYVYHDDPEVINGWYTSIRCAKLHLLQVAFPSTPQSDLILRLPKDFAREGWLWKTGPRPSDVHRRRWFTLDNRKLMYHDEPLDAYPKGEIFIGHESSGYHIKVSNTGNGCKEARFPFHLVTPERTFCLAASTHEDRAGWLAVIQQTLKRQLTPQESTIEATLVRKRTSSNSISIFSGR</sequence>
<dbReference type="InterPro" id="IPR001164">
    <property type="entry name" value="ArfGAP_dom"/>
</dbReference>
<dbReference type="GO" id="GO:0005096">
    <property type="term" value="F:GTPase activator activity"/>
    <property type="evidence" value="ECO:0007669"/>
    <property type="project" value="UniProtKB-KW"/>
</dbReference>
<reference evidence="11" key="1">
    <citation type="submission" date="2022-03" db="EMBL/GenBank/DDBJ databases">
        <authorList>
            <person name="Lindestad O."/>
        </authorList>
    </citation>
    <scope>NUCLEOTIDE SEQUENCE</scope>
</reference>
<gene>
    <name evidence="11" type="primary">jg24450</name>
    <name evidence="11" type="ORF">PAEG_LOCUS14416</name>
</gene>
<dbReference type="CDD" id="cd13252">
    <property type="entry name" value="PH1_ADAP"/>
    <property type="match status" value="1"/>
</dbReference>
<dbReference type="OrthoDB" id="10266696at2759"/>
<dbReference type="Pfam" id="PF00169">
    <property type="entry name" value="PH"/>
    <property type="match status" value="2"/>
</dbReference>
<dbReference type="FunFam" id="2.30.29.30:FF:000099">
    <property type="entry name" value="Arf-GAP with dual PH domain-containing protein 1"/>
    <property type="match status" value="1"/>
</dbReference>
<dbReference type="Pfam" id="PF01412">
    <property type="entry name" value="ArfGap"/>
    <property type="match status" value="1"/>
</dbReference>
<dbReference type="InterPro" id="IPR037849">
    <property type="entry name" value="PH1_ADAP"/>
</dbReference>
<feature type="domain" description="PH" evidence="9">
    <location>
        <begin position="251"/>
        <end position="354"/>
    </location>
</feature>
<dbReference type="SUPFAM" id="SSF50729">
    <property type="entry name" value="PH domain-like"/>
    <property type="match status" value="2"/>
</dbReference>
<proteinExistence type="predicted"/>
<dbReference type="GO" id="GO:1902936">
    <property type="term" value="F:phosphatidylinositol bisphosphate binding"/>
    <property type="evidence" value="ECO:0007669"/>
    <property type="project" value="InterPro"/>
</dbReference>
<dbReference type="FunFam" id="2.30.29.30:FF:000080">
    <property type="entry name" value="Arf-GAP with dual PH domain-containing protein 1"/>
    <property type="match status" value="1"/>
</dbReference>
<dbReference type="PANTHER" id="PTHR46021">
    <property type="entry name" value="ARF-GAP WITH DUAL PH DOMAIN-CONTAINING PROTEIN 1-LIKE PROTEIN"/>
    <property type="match status" value="1"/>
</dbReference>
<evidence type="ECO:0000256" key="3">
    <source>
        <dbReference type="ARBA" id="ARBA00022490"/>
    </source>
</evidence>
<dbReference type="PRINTS" id="PR00405">
    <property type="entry name" value="REVINTRACTNG"/>
</dbReference>
<feature type="domain" description="PH" evidence="9">
    <location>
        <begin position="129"/>
        <end position="229"/>
    </location>
</feature>
<evidence type="ECO:0000256" key="1">
    <source>
        <dbReference type="ARBA" id="ARBA00004496"/>
    </source>
</evidence>
<dbReference type="GO" id="GO:0005547">
    <property type="term" value="F:phosphatidylinositol-3,4,5-trisphosphate binding"/>
    <property type="evidence" value="ECO:0007669"/>
    <property type="project" value="TreeGrafter"/>
</dbReference>
<dbReference type="GO" id="GO:0005737">
    <property type="term" value="C:cytoplasm"/>
    <property type="evidence" value="ECO:0007669"/>
    <property type="project" value="UniProtKB-SubCell"/>
</dbReference>
<dbReference type="Proteomes" id="UP000838756">
    <property type="component" value="Unassembled WGS sequence"/>
</dbReference>
<keyword evidence="12" id="KW-1185">Reference proteome</keyword>
<evidence type="ECO:0000259" key="10">
    <source>
        <dbReference type="PROSITE" id="PS50115"/>
    </source>
</evidence>
<dbReference type="FunFam" id="1.10.220.150:FF:000011">
    <property type="entry name" value="Arf-GAP with dual PH domain-containing protein 1"/>
    <property type="match status" value="1"/>
</dbReference>
<dbReference type="SMART" id="SM00105">
    <property type="entry name" value="ArfGap"/>
    <property type="match status" value="1"/>
</dbReference>
<dbReference type="PANTHER" id="PTHR46021:SF2">
    <property type="entry name" value="ARF-GAP WITH DUAL PH DOMAIN-CONTAINING PROTEIN 1"/>
    <property type="match status" value="1"/>
</dbReference>
<dbReference type="CDD" id="cd01251">
    <property type="entry name" value="PH2_ADAP"/>
    <property type="match status" value="1"/>
</dbReference>
<evidence type="ECO:0000313" key="11">
    <source>
        <dbReference type="EMBL" id="CAH2237111.1"/>
    </source>
</evidence>
<organism evidence="11 12">
    <name type="scientific">Pararge aegeria aegeria</name>
    <dbReference type="NCBI Taxonomy" id="348720"/>
    <lineage>
        <taxon>Eukaryota</taxon>
        <taxon>Metazoa</taxon>
        <taxon>Ecdysozoa</taxon>
        <taxon>Arthropoda</taxon>
        <taxon>Hexapoda</taxon>
        <taxon>Insecta</taxon>
        <taxon>Pterygota</taxon>
        <taxon>Neoptera</taxon>
        <taxon>Endopterygota</taxon>
        <taxon>Lepidoptera</taxon>
        <taxon>Glossata</taxon>
        <taxon>Ditrysia</taxon>
        <taxon>Papilionoidea</taxon>
        <taxon>Nymphalidae</taxon>
        <taxon>Satyrinae</taxon>
        <taxon>Satyrini</taxon>
        <taxon>Parargina</taxon>
        <taxon>Pararge</taxon>
    </lineage>
</organism>
<feature type="domain" description="Arf-GAP" evidence="10">
    <location>
        <begin position="6"/>
        <end position="127"/>
    </location>
</feature>
<dbReference type="Gene3D" id="2.30.29.30">
    <property type="entry name" value="Pleckstrin-homology domain (PH domain)/Phosphotyrosine-binding domain (PTB)"/>
    <property type="match status" value="2"/>
</dbReference>
<comment type="caution">
    <text evidence="11">The sequence shown here is derived from an EMBL/GenBank/DDBJ whole genome shotgun (WGS) entry which is preliminary data.</text>
</comment>
<dbReference type="AlphaFoldDB" id="A0A8S4RM05"/>
<comment type="subcellular location">
    <subcellularLocation>
        <location evidence="1">Cytoplasm</location>
    </subcellularLocation>
</comment>
<evidence type="ECO:0000256" key="8">
    <source>
        <dbReference type="PROSITE-ProRule" id="PRU00288"/>
    </source>
</evidence>
<dbReference type="InterPro" id="IPR001849">
    <property type="entry name" value="PH_domain"/>
</dbReference>
<keyword evidence="3" id="KW-0963">Cytoplasm</keyword>
<keyword evidence="5" id="KW-0677">Repeat</keyword>
<dbReference type="InterPro" id="IPR011993">
    <property type="entry name" value="PH-like_dom_sf"/>
</dbReference>
<dbReference type="SMART" id="SM00233">
    <property type="entry name" value="PH"/>
    <property type="match status" value="2"/>
</dbReference>
<evidence type="ECO:0000313" key="12">
    <source>
        <dbReference type="Proteomes" id="UP000838756"/>
    </source>
</evidence>
<dbReference type="EMBL" id="CAKXAJ010025249">
    <property type="protein sequence ID" value="CAH2237111.1"/>
    <property type="molecule type" value="Genomic_DNA"/>
</dbReference>
<keyword evidence="7" id="KW-0862">Zinc</keyword>
<dbReference type="Gene3D" id="1.10.220.150">
    <property type="entry name" value="Arf GTPase activating protein"/>
    <property type="match status" value="1"/>
</dbReference>
<dbReference type="GO" id="GO:0005886">
    <property type="term" value="C:plasma membrane"/>
    <property type="evidence" value="ECO:0007669"/>
    <property type="project" value="TreeGrafter"/>
</dbReference>
<accession>A0A8S4RM05</accession>
<evidence type="ECO:0000256" key="2">
    <source>
        <dbReference type="ARBA" id="ARBA00022468"/>
    </source>
</evidence>
<evidence type="ECO:0000256" key="5">
    <source>
        <dbReference type="ARBA" id="ARBA00022737"/>
    </source>
</evidence>
<protein>
    <submittedName>
        <fullName evidence="11">Jg24450 protein</fullName>
    </submittedName>
</protein>
<dbReference type="PROSITE" id="PS50115">
    <property type="entry name" value="ARFGAP"/>
    <property type="match status" value="1"/>
</dbReference>
<dbReference type="InterPro" id="IPR037278">
    <property type="entry name" value="ARFGAP/RecO"/>
</dbReference>
<dbReference type="InterPro" id="IPR037851">
    <property type="entry name" value="PH2_ADAP"/>
</dbReference>
<dbReference type="InterPro" id="IPR052589">
    <property type="entry name" value="Arf-GAP_dual-PH_domain"/>
</dbReference>
<evidence type="ECO:0000259" key="9">
    <source>
        <dbReference type="PROSITE" id="PS50003"/>
    </source>
</evidence>
<dbReference type="SUPFAM" id="SSF57863">
    <property type="entry name" value="ArfGap/RecO-like zinc finger"/>
    <property type="match status" value="1"/>
</dbReference>
<evidence type="ECO:0000256" key="4">
    <source>
        <dbReference type="ARBA" id="ARBA00022723"/>
    </source>
</evidence>
<evidence type="ECO:0000256" key="6">
    <source>
        <dbReference type="ARBA" id="ARBA00022771"/>
    </source>
</evidence>
<dbReference type="GO" id="GO:0008270">
    <property type="term" value="F:zinc ion binding"/>
    <property type="evidence" value="ECO:0007669"/>
    <property type="project" value="UniProtKB-KW"/>
</dbReference>